<protein>
    <submittedName>
        <fullName evidence="2">Putative secreted protein</fullName>
    </submittedName>
</protein>
<feature type="chain" id="PRO_5026976381" evidence="1">
    <location>
        <begin position="18"/>
        <end position="123"/>
    </location>
</feature>
<accession>A0A6M2D9A7</accession>
<sequence length="123" mass="13883">MLFSIFMIHIFLTMCASRQIDHASCVGFKIFHQFSLRSPTYHDSGQALLLCVAMLKKFHALRQCKERLPHSAVQWSNVADDQCLMRTLLIAWLVSLPTVLGMSCMYRNSVSVGLVIALKIHSG</sequence>
<evidence type="ECO:0000256" key="1">
    <source>
        <dbReference type="SAM" id="SignalP"/>
    </source>
</evidence>
<name>A0A6M2D9A7_RHIMP</name>
<proteinExistence type="predicted"/>
<organism evidence="2">
    <name type="scientific">Rhipicephalus microplus</name>
    <name type="common">Cattle tick</name>
    <name type="synonym">Boophilus microplus</name>
    <dbReference type="NCBI Taxonomy" id="6941"/>
    <lineage>
        <taxon>Eukaryota</taxon>
        <taxon>Metazoa</taxon>
        <taxon>Ecdysozoa</taxon>
        <taxon>Arthropoda</taxon>
        <taxon>Chelicerata</taxon>
        <taxon>Arachnida</taxon>
        <taxon>Acari</taxon>
        <taxon>Parasitiformes</taxon>
        <taxon>Ixodida</taxon>
        <taxon>Ixodoidea</taxon>
        <taxon>Ixodidae</taxon>
        <taxon>Rhipicephalinae</taxon>
        <taxon>Rhipicephalus</taxon>
        <taxon>Boophilus</taxon>
    </lineage>
</organism>
<evidence type="ECO:0000313" key="2">
    <source>
        <dbReference type="EMBL" id="NOV42655.1"/>
    </source>
</evidence>
<reference evidence="2" key="1">
    <citation type="submission" date="2019-09" db="EMBL/GenBank/DDBJ databases">
        <title>Organ-specific transcriptomic study of the physiology of the cattle tick, Rhipicephalus microplus.</title>
        <authorList>
            <person name="Tirloni L."/>
            <person name="Braz G."/>
            <person name="Gandara A.C.P."/>
            <person name="Sabadin G.A."/>
            <person name="da Silva R.M."/>
            <person name="Guizzo M.G."/>
            <person name="Machado J.A."/>
            <person name="Costa E.P."/>
            <person name="Gomes H.F."/>
            <person name="Moraes J."/>
            <person name="Mota M.B.S."/>
            <person name="Mesquita R.D."/>
            <person name="Alvarenga P.H."/>
            <person name="Alves F."/>
            <person name="Seixas A."/>
            <person name="da Fonseca R.N."/>
            <person name="Fogaca A."/>
            <person name="Logullo C."/>
            <person name="Tanaka A."/>
            <person name="Daffre S."/>
            <person name="Termignoni C."/>
            <person name="Vaz I.S.Jr."/>
            <person name="Oliveira P.L."/>
            <person name="Ribeiro J.M."/>
        </authorList>
    </citation>
    <scope>NUCLEOTIDE SEQUENCE</scope>
    <source>
        <strain evidence="2">Porto Alegre</strain>
    </source>
</reference>
<dbReference type="AlphaFoldDB" id="A0A6M2D9A7"/>
<keyword evidence="1" id="KW-0732">Signal</keyword>
<dbReference type="EMBL" id="GHWJ01009918">
    <property type="protein sequence ID" value="NOV42655.1"/>
    <property type="molecule type" value="Transcribed_RNA"/>
</dbReference>
<feature type="signal peptide" evidence="1">
    <location>
        <begin position="1"/>
        <end position="17"/>
    </location>
</feature>